<dbReference type="Gene3D" id="3.40.30.10">
    <property type="entry name" value="Glutaredoxin"/>
    <property type="match status" value="1"/>
</dbReference>
<evidence type="ECO:0000256" key="1">
    <source>
        <dbReference type="ARBA" id="ARBA00000971"/>
    </source>
</evidence>
<dbReference type="EMBL" id="CCXY01000188">
    <property type="protein sequence ID" value="CEG12757.1"/>
    <property type="molecule type" value="Genomic_DNA"/>
</dbReference>
<gene>
    <name evidence="7" type="ORF">MSIBF_A2680029</name>
</gene>
<feature type="domain" description="PPIase FKBP-type" evidence="6">
    <location>
        <begin position="272"/>
        <end position="341"/>
    </location>
</feature>
<reference evidence="7" key="1">
    <citation type="submission" date="2014-09" db="EMBL/GenBank/DDBJ databases">
        <authorList>
            <person name="Probst J Alexander"/>
        </authorList>
    </citation>
    <scope>NUCLEOTIDE SEQUENCE</scope>
</reference>
<dbReference type="PROSITE" id="PS50059">
    <property type="entry name" value="FKBP_PPIASE"/>
    <property type="match status" value="1"/>
</dbReference>
<evidence type="ECO:0000256" key="2">
    <source>
        <dbReference type="ARBA" id="ARBA00013194"/>
    </source>
</evidence>
<dbReference type="EC" id="5.2.1.8" evidence="2"/>
<name>A0A098E9R9_9ZZZZ</name>
<keyword evidence="5" id="KW-1133">Transmembrane helix</keyword>
<evidence type="ECO:0000313" key="7">
    <source>
        <dbReference type="EMBL" id="CEG12757.1"/>
    </source>
</evidence>
<dbReference type="SUPFAM" id="SSF52833">
    <property type="entry name" value="Thioredoxin-like"/>
    <property type="match status" value="1"/>
</dbReference>
<dbReference type="PANTHER" id="PTHR43811:SF19">
    <property type="entry name" value="39 KDA FK506-BINDING NUCLEAR PROTEIN"/>
    <property type="match status" value="1"/>
</dbReference>
<dbReference type="InterPro" id="IPR036249">
    <property type="entry name" value="Thioredoxin-like_sf"/>
</dbReference>
<feature type="transmembrane region" description="Helical" evidence="5">
    <location>
        <begin position="12"/>
        <end position="30"/>
    </location>
</feature>
<keyword evidence="5" id="KW-0812">Transmembrane</keyword>
<accession>A0A098E9R9</accession>
<dbReference type="SUPFAM" id="SSF54534">
    <property type="entry name" value="FKBP-like"/>
    <property type="match status" value="1"/>
</dbReference>
<protein>
    <recommendedName>
        <fullName evidence="2">peptidylprolyl isomerase</fullName>
        <ecNumber evidence="2">5.2.1.8</ecNumber>
    </recommendedName>
</protein>
<dbReference type="CDD" id="cd02947">
    <property type="entry name" value="TRX_family"/>
    <property type="match status" value="1"/>
</dbReference>
<sequence>MDGKNLLKGYELLGIAAVGAILILSVLISGCVDSGGKLVKEGDNVKANITENNITKMIFIKNISAQGKNEPFEKDLIGTKVAEKKNINYEEIVSVKLSHEPKANTVYSTPQGAIKIFNVTDTQFYVGQHPLTGETLNFHVTIKNISDQKASLLICLKKYNVSLDTIAFYHSNSCPHCVKMKPWIQNLTARGYKFLWAEGSDAGKMKIVQECLSDVLNFREGVPQFGCPSNKGYHLGEFMSMDDMIKFADECNKSAVELAKVNESVKTTVENEVFVEVAYIGKLTNGTIFDNGTVKFTVGSGQMIKGFDKGVVGMKIGESKDLVIPPKDGYGLPEAVSKVIPQEMPVSTFKAIFNNTEPVKGKEYTNLNHLPWLAKVIDVKIITHNITIEILDAGNFSYSCFEGYGIDKGVVIFYHTDWCPHCTKMKPWVQNLTAQGYKFFSVEAEKEPNKVKIVTECASNEINTGGGIPQFGCLANGKSHSGEFMSIEDMKNFAEECGKAA</sequence>
<dbReference type="PANTHER" id="PTHR43811">
    <property type="entry name" value="FKBP-TYPE PEPTIDYL-PROLYL CIS-TRANS ISOMERASE FKPA"/>
    <property type="match status" value="1"/>
</dbReference>
<dbReference type="GO" id="GO:0003755">
    <property type="term" value="F:peptidyl-prolyl cis-trans isomerase activity"/>
    <property type="evidence" value="ECO:0007669"/>
    <property type="project" value="UniProtKB-KW"/>
</dbReference>
<dbReference type="InterPro" id="IPR046357">
    <property type="entry name" value="PPIase_dom_sf"/>
</dbReference>
<dbReference type="InterPro" id="IPR017937">
    <property type="entry name" value="Thioredoxin_CS"/>
</dbReference>
<keyword evidence="3" id="KW-0697">Rotamase</keyword>
<evidence type="ECO:0000259" key="6">
    <source>
        <dbReference type="PROSITE" id="PS50059"/>
    </source>
</evidence>
<evidence type="ECO:0000256" key="4">
    <source>
        <dbReference type="ARBA" id="ARBA00023235"/>
    </source>
</evidence>
<dbReference type="PROSITE" id="PS51257">
    <property type="entry name" value="PROKAR_LIPOPROTEIN"/>
    <property type="match status" value="1"/>
</dbReference>
<keyword evidence="4 7" id="KW-0413">Isomerase</keyword>
<keyword evidence="5" id="KW-0472">Membrane</keyword>
<dbReference type="Gene3D" id="3.10.50.40">
    <property type="match status" value="1"/>
</dbReference>
<evidence type="ECO:0000256" key="3">
    <source>
        <dbReference type="ARBA" id="ARBA00023110"/>
    </source>
</evidence>
<comment type="catalytic activity">
    <reaction evidence="1">
        <text>[protein]-peptidylproline (omega=180) = [protein]-peptidylproline (omega=0)</text>
        <dbReference type="Rhea" id="RHEA:16237"/>
        <dbReference type="Rhea" id="RHEA-COMP:10747"/>
        <dbReference type="Rhea" id="RHEA-COMP:10748"/>
        <dbReference type="ChEBI" id="CHEBI:83833"/>
        <dbReference type="ChEBI" id="CHEBI:83834"/>
        <dbReference type="EC" id="5.2.1.8"/>
    </reaction>
</comment>
<proteinExistence type="predicted"/>
<dbReference type="PROSITE" id="PS00194">
    <property type="entry name" value="THIOREDOXIN_1"/>
    <property type="match status" value="1"/>
</dbReference>
<organism evidence="7">
    <name type="scientific">groundwater metagenome</name>
    <dbReference type="NCBI Taxonomy" id="717931"/>
    <lineage>
        <taxon>unclassified sequences</taxon>
        <taxon>metagenomes</taxon>
        <taxon>ecological metagenomes</taxon>
    </lineage>
</organism>
<dbReference type="AlphaFoldDB" id="A0A098E9R9"/>
<evidence type="ECO:0000256" key="5">
    <source>
        <dbReference type="SAM" id="Phobius"/>
    </source>
</evidence>
<dbReference type="InterPro" id="IPR001179">
    <property type="entry name" value="PPIase_FKBP_dom"/>
</dbReference>
<dbReference type="Pfam" id="PF00254">
    <property type="entry name" value="FKBP_C"/>
    <property type="match status" value="1"/>
</dbReference>